<evidence type="ECO:0000256" key="1">
    <source>
        <dbReference type="SAM" id="MobiDB-lite"/>
    </source>
</evidence>
<dbReference type="EMBL" id="CP110615">
    <property type="protein sequence ID" value="UZJ26810.1"/>
    <property type="molecule type" value="Genomic_DNA"/>
</dbReference>
<evidence type="ECO:0000313" key="2">
    <source>
        <dbReference type="EMBL" id="UZJ26810.1"/>
    </source>
</evidence>
<feature type="compositionally biased region" description="Basic and acidic residues" evidence="1">
    <location>
        <begin position="27"/>
        <end position="36"/>
    </location>
</feature>
<evidence type="ECO:0000313" key="3">
    <source>
        <dbReference type="Proteomes" id="UP001164965"/>
    </source>
</evidence>
<organism evidence="2 3">
    <name type="scientific">Rhodococcus antarcticus</name>
    <dbReference type="NCBI Taxonomy" id="2987751"/>
    <lineage>
        <taxon>Bacteria</taxon>
        <taxon>Bacillati</taxon>
        <taxon>Actinomycetota</taxon>
        <taxon>Actinomycetes</taxon>
        <taxon>Mycobacteriales</taxon>
        <taxon>Nocardiaceae</taxon>
        <taxon>Rhodococcus</taxon>
    </lineage>
</organism>
<gene>
    <name evidence="2" type="ORF">RHODO2019_10615</name>
</gene>
<proteinExistence type="predicted"/>
<keyword evidence="3" id="KW-1185">Reference proteome</keyword>
<accession>A0ABY6P582</accession>
<feature type="region of interest" description="Disordered" evidence="1">
    <location>
        <begin position="1"/>
        <end position="36"/>
    </location>
</feature>
<protein>
    <submittedName>
        <fullName evidence="2">Uncharacterized protein</fullName>
    </submittedName>
</protein>
<dbReference type="Proteomes" id="UP001164965">
    <property type="component" value="Chromosome"/>
</dbReference>
<reference evidence="2" key="1">
    <citation type="submission" date="2022-10" db="EMBL/GenBank/DDBJ databases">
        <title>Rhodococcus sp.75.</title>
        <authorList>
            <person name="Sun M."/>
        </authorList>
    </citation>
    <scope>NUCLEOTIDE SEQUENCE</scope>
    <source>
        <strain evidence="2">75</strain>
    </source>
</reference>
<name>A0ABY6P582_9NOCA</name>
<sequence length="204" mass="21878">MLGDRTGRTRRIREAAAQVATQAGRRARADQERDRAALERRCRSEAGEPVRGRIPDGPHRLGEARAHVARAVAEHQAKLDRRAAAVAEGRTLPGRPPVPMEASSTVARARRVVDAAELVRATATRSGRSARAGLPRIVANTTDPQLRIMPTRKGFVQGYNTQVAVTAHQVIVAVQVGQATTDQSSFVPMVRAAQEAAALLHAGV</sequence>
<dbReference type="RefSeq" id="WP_265384914.1">
    <property type="nucleotide sequence ID" value="NZ_CP110615.1"/>
</dbReference>